<feature type="domain" description="N-acetyltransferase" evidence="3">
    <location>
        <begin position="7"/>
        <end position="152"/>
    </location>
</feature>
<dbReference type="OrthoDB" id="3381976at2"/>
<dbReference type="SUPFAM" id="SSF55729">
    <property type="entry name" value="Acyl-CoA N-acyltransferases (Nat)"/>
    <property type="match status" value="1"/>
</dbReference>
<keyword evidence="5" id="KW-1185">Reference proteome</keyword>
<dbReference type="InterPro" id="IPR050832">
    <property type="entry name" value="Bact_Acetyltransf"/>
</dbReference>
<dbReference type="Gene3D" id="3.40.630.30">
    <property type="match status" value="1"/>
</dbReference>
<organism evidence="4 5">
    <name type="scientific">Geodermatophilus poikilotrophus</name>
    <dbReference type="NCBI Taxonomy" id="1333667"/>
    <lineage>
        <taxon>Bacteria</taxon>
        <taxon>Bacillati</taxon>
        <taxon>Actinomycetota</taxon>
        <taxon>Actinomycetes</taxon>
        <taxon>Geodermatophilales</taxon>
        <taxon>Geodermatophilaceae</taxon>
        <taxon>Geodermatophilus</taxon>
    </lineage>
</organism>
<evidence type="ECO:0000313" key="5">
    <source>
        <dbReference type="Proteomes" id="UP000198507"/>
    </source>
</evidence>
<reference evidence="5" key="1">
    <citation type="submission" date="2016-10" db="EMBL/GenBank/DDBJ databases">
        <authorList>
            <person name="Varghese N."/>
            <person name="Submissions S."/>
        </authorList>
    </citation>
    <scope>NUCLEOTIDE SEQUENCE [LARGE SCALE GENOMIC DNA]</scope>
    <source>
        <strain evidence="5">DSM 44209</strain>
    </source>
</reference>
<keyword evidence="1 4" id="KW-0808">Transferase</keyword>
<dbReference type="CDD" id="cd04301">
    <property type="entry name" value="NAT_SF"/>
    <property type="match status" value="1"/>
</dbReference>
<dbReference type="EMBL" id="FOIE01000010">
    <property type="protein sequence ID" value="SET91889.1"/>
    <property type="molecule type" value="Genomic_DNA"/>
</dbReference>
<dbReference type="InterPro" id="IPR000182">
    <property type="entry name" value="GNAT_dom"/>
</dbReference>
<evidence type="ECO:0000313" key="4">
    <source>
        <dbReference type="EMBL" id="SET91889.1"/>
    </source>
</evidence>
<protein>
    <submittedName>
        <fullName evidence="4">Acetyltransferase (GNAT) family protein</fullName>
    </submittedName>
</protein>
<dbReference type="PROSITE" id="PS51186">
    <property type="entry name" value="GNAT"/>
    <property type="match status" value="1"/>
</dbReference>
<dbReference type="AlphaFoldDB" id="A0A1I0I5L6"/>
<keyword evidence="2" id="KW-0012">Acyltransferase</keyword>
<dbReference type="Proteomes" id="UP000198507">
    <property type="component" value="Unassembled WGS sequence"/>
</dbReference>
<name>A0A1I0I5L6_9ACTN</name>
<accession>A0A1I0I5L6</accession>
<dbReference type="GO" id="GO:0016747">
    <property type="term" value="F:acyltransferase activity, transferring groups other than amino-acyl groups"/>
    <property type="evidence" value="ECO:0007669"/>
    <property type="project" value="InterPro"/>
</dbReference>
<sequence>MTDAEFAGFRSAAARAFADELAATGGWSPEEALERALQGSAELLPQGRATPGMLLLTAVLDDGTAVGWLWLGLTHPRGTPDCAFVYDIEIAEGHRGAGLGRALLAAGEDVVRSHGVAAVELNVFGDNARAIGLYTSAGYRVVTQQMRKDLGA</sequence>
<dbReference type="PANTHER" id="PTHR43877:SF2">
    <property type="entry name" value="AMINOALKYLPHOSPHONATE N-ACETYLTRANSFERASE-RELATED"/>
    <property type="match status" value="1"/>
</dbReference>
<dbReference type="Pfam" id="PF00583">
    <property type="entry name" value="Acetyltransf_1"/>
    <property type="match status" value="1"/>
</dbReference>
<evidence type="ECO:0000256" key="2">
    <source>
        <dbReference type="ARBA" id="ARBA00023315"/>
    </source>
</evidence>
<dbReference type="PANTHER" id="PTHR43877">
    <property type="entry name" value="AMINOALKYLPHOSPHONATE N-ACETYLTRANSFERASE-RELATED-RELATED"/>
    <property type="match status" value="1"/>
</dbReference>
<proteinExistence type="predicted"/>
<evidence type="ECO:0000259" key="3">
    <source>
        <dbReference type="PROSITE" id="PS51186"/>
    </source>
</evidence>
<gene>
    <name evidence="4" type="ORF">SAMN04488546_4226</name>
</gene>
<evidence type="ECO:0000256" key="1">
    <source>
        <dbReference type="ARBA" id="ARBA00022679"/>
    </source>
</evidence>
<dbReference type="InterPro" id="IPR016181">
    <property type="entry name" value="Acyl_CoA_acyltransferase"/>
</dbReference>